<name>A0A9P8BYY0_9FUNG</name>
<keyword evidence="1" id="KW-1133">Transmembrane helix</keyword>
<accession>A0A9P8BYY0</accession>
<sequence length="695" mass="77682">MLKIFRHCLAVAVVVAPVMAMAESGVKDIMNGVKSIPESTMEAVDMSIGFLEKTLDDETVTGVGTQSSISTLEERMFEDLAALEGADLRRLDSFLRNKEADKILGNLYRITTNQGHVKWVCFDHYKETYRRTALTSFSQSIEAAGGVYDPHFRKISISLTSSTTAKDFFRRLVNQAPAIDVLDVSLDWKFGSADLVMIVDMPHRTNVKIFNLDFRDLAANTAIASLRPGKGRYHSLLGLLSNTKLQGLCYTNLLLLSARTSDLPSSHSPSLLQSFRFLQEVAAEDNARLTNILHHCPGLADVRLDSTKVSNKMDSSLQRGLCSLKKLQSLHLYNVDQQDRGVEEDNYFSSSYTMRDLYFNGNHPLSSNLIHVDPSAGMSAESINHLASILPELNLVHFGTGCFAKGLLKHVNISSLKSLSVLLEHRDDPQALIDYLLPRKDVCQIDSSMLRSNESPVFQLGGLLNHFPLKRLFLSFISKQRLETLLASLNVSRLQLLSIYYVWYCWTTERIVAERMEELPADLTVELGYYTEWVMKKCISIVGPYFSENEYGEPTLQKEIHRQLVIANPGLRPLTWSGPSPRTTLETDDFSQLRSLKHLRLAEWGVTGGRLGRVLRAFAGTLEALELAQCPKIRGLCPKNYSLRDQLSVEIIESCSMAGLISFGLSGLGATGAIVTAIMTRARILERLKIFHQPE</sequence>
<organism evidence="3 4">
    <name type="scientific">Linnemannia hyalina</name>
    <dbReference type="NCBI Taxonomy" id="64524"/>
    <lineage>
        <taxon>Eukaryota</taxon>
        <taxon>Fungi</taxon>
        <taxon>Fungi incertae sedis</taxon>
        <taxon>Mucoromycota</taxon>
        <taxon>Mortierellomycotina</taxon>
        <taxon>Mortierellomycetes</taxon>
        <taxon>Mortierellales</taxon>
        <taxon>Mortierellaceae</taxon>
        <taxon>Linnemannia</taxon>
    </lineage>
</organism>
<dbReference type="AlphaFoldDB" id="A0A9P8BYY0"/>
<keyword evidence="1" id="KW-0472">Membrane</keyword>
<keyword evidence="2" id="KW-0732">Signal</keyword>
<feature type="chain" id="PRO_5040329991" evidence="2">
    <location>
        <begin position="21"/>
        <end position="695"/>
    </location>
</feature>
<comment type="caution">
    <text evidence="3">The sequence shown here is derived from an EMBL/GenBank/DDBJ whole genome shotgun (WGS) entry which is preliminary data.</text>
</comment>
<evidence type="ECO:0000313" key="3">
    <source>
        <dbReference type="EMBL" id="KAG9072956.1"/>
    </source>
</evidence>
<dbReference type="OrthoDB" id="2432435at2759"/>
<dbReference type="Proteomes" id="UP000707451">
    <property type="component" value="Unassembled WGS sequence"/>
</dbReference>
<keyword evidence="1" id="KW-0812">Transmembrane</keyword>
<proteinExistence type="predicted"/>
<evidence type="ECO:0000256" key="1">
    <source>
        <dbReference type="SAM" id="Phobius"/>
    </source>
</evidence>
<evidence type="ECO:0000256" key="2">
    <source>
        <dbReference type="SAM" id="SignalP"/>
    </source>
</evidence>
<dbReference type="EMBL" id="JAHRHY010000001">
    <property type="protein sequence ID" value="KAG9072956.1"/>
    <property type="molecule type" value="Genomic_DNA"/>
</dbReference>
<protein>
    <submittedName>
        <fullName evidence="3">Uncharacterized protein</fullName>
    </submittedName>
</protein>
<feature type="signal peptide" evidence="2">
    <location>
        <begin position="1"/>
        <end position="20"/>
    </location>
</feature>
<reference evidence="3" key="1">
    <citation type="submission" date="2021-06" db="EMBL/GenBank/DDBJ databases">
        <title>Genome Sequence of Mortierella hyaline Strain SCG-10, a Cold-Adapted, Nitrate-Reducing Fungus Isolated from Soil in Minnesota, USA.</title>
        <authorList>
            <person name="Aldossari N."/>
        </authorList>
    </citation>
    <scope>NUCLEOTIDE SEQUENCE</scope>
    <source>
        <strain evidence="3">SCG-10</strain>
    </source>
</reference>
<dbReference type="SUPFAM" id="SSF52047">
    <property type="entry name" value="RNI-like"/>
    <property type="match status" value="1"/>
</dbReference>
<evidence type="ECO:0000313" key="4">
    <source>
        <dbReference type="Proteomes" id="UP000707451"/>
    </source>
</evidence>
<gene>
    <name evidence="3" type="ORF">KI688_000737</name>
</gene>
<keyword evidence="4" id="KW-1185">Reference proteome</keyword>
<feature type="transmembrane region" description="Helical" evidence="1">
    <location>
        <begin position="657"/>
        <end position="679"/>
    </location>
</feature>